<dbReference type="KEGG" id="dalk:DSCA_36290"/>
<evidence type="ECO:0000256" key="9">
    <source>
        <dbReference type="PROSITE-ProRule" id="PRU00169"/>
    </source>
</evidence>
<evidence type="ECO:0000259" key="11">
    <source>
        <dbReference type="PROSITE" id="PS50109"/>
    </source>
</evidence>
<accession>A0A5K7YPA5</accession>
<evidence type="ECO:0000256" key="2">
    <source>
        <dbReference type="ARBA" id="ARBA00012438"/>
    </source>
</evidence>
<dbReference type="InterPro" id="IPR011006">
    <property type="entry name" value="CheY-like_superfamily"/>
</dbReference>
<dbReference type="Pfam" id="PF00072">
    <property type="entry name" value="Response_reg"/>
    <property type="match status" value="1"/>
</dbReference>
<protein>
    <recommendedName>
        <fullName evidence="2">histidine kinase</fullName>
        <ecNumber evidence="2">2.7.13.3</ecNumber>
    </recommendedName>
</protein>
<evidence type="ECO:0000313" key="13">
    <source>
        <dbReference type="EMBL" id="BBO69699.1"/>
    </source>
</evidence>
<dbReference type="PANTHER" id="PTHR43065">
    <property type="entry name" value="SENSOR HISTIDINE KINASE"/>
    <property type="match status" value="1"/>
</dbReference>
<dbReference type="SUPFAM" id="SSF55785">
    <property type="entry name" value="PYP-like sensor domain (PAS domain)"/>
    <property type="match status" value="1"/>
</dbReference>
<feature type="domain" description="Response regulatory" evidence="12">
    <location>
        <begin position="28"/>
        <end position="143"/>
    </location>
</feature>
<evidence type="ECO:0000256" key="8">
    <source>
        <dbReference type="ARBA" id="ARBA00023012"/>
    </source>
</evidence>
<evidence type="ECO:0000256" key="7">
    <source>
        <dbReference type="ARBA" id="ARBA00022840"/>
    </source>
</evidence>
<dbReference type="Gene3D" id="3.30.450.20">
    <property type="entry name" value="PAS domain"/>
    <property type="match status" value="1"/>
</dbReference>
<evidence type="ECO:0000256" key="1">
    <source>
        <dbReference type="ARBA" id="ARBA00000085"/>
    </source>
</evidence>
<dbReference type="Pfam" id="PF02518">
    <property type="entry name" value="HATPase_c"/>
    <property type="match status" value="1"/>
</dbReference>
<evidence type="ECO:0000256" key="3">
    <source>
        <dbReference type="ARBA" id="ARBA00022553"/>
    </source>
</evidence>
<dbReference type="InterPro" id="IPR003661">
    <property type="entry name" value="HisK_dim/P_dom"/>
</dbReference>
<dbReference type="SMART" id="SM00448">
    <property type="entry name" value="REC"/>
    <property type="match status" value="1"/>
</dbReference>
<dbReference type="PANTHER" id="PTHR43065:SF10">
    <property type="entry name" value="PEROXIDE STRESS-ACTIVATED HISTIDINE KINASE MAK3"/>
    <property type="match status" value="1"/>
</dbReference>
<gene>
    <name evidence="13" type="ORF">DSCA_36290</name>
</gene>
<evidence type="ECO:0000256" key="10">
    <source>
        <dbReference type="SAM" id="Coils"/>
    </source>
</evidence>
<dbReference type="PROSITE" id="PS50110">
    <property type="entry name" value="RESPONSE_REGULATORY"/>
    <property type="match status" value="1"/>
</dbReference>
<dbReference type="InterPro" id="IPR036890">
    <property type="entry name" value="HATPase_C_sf"/>
</dbReference>
<dbReference type="SMART" id="SM00091">
    <property type="entry name" value="PAS"/>
    <property type="match status" value="1"/>
</dbReference>
<dbReference type="InterPro" id="IPR003594">
    <property type="entry name" value="HATPase_dom"/>
</dbReference>
<dbReference type="Gene3D" id="3.40.50.2300">
    <property type="match status" value="1"/>
</dbReference>
<keyword evidence="10" id="KW-0175">Coiled coil</keyword>
<dbReference type="EC" id="2.7.13.3" evidence="2"/>
<dbReference type="SUPFAM" id="SSF52172">
    <property type="entry name" value="CheY-like"/>
    <property type="match status" value="1"/>
</dbReference>
<dbReference type="Gene3D" id="3.30.565.10">
    <property type="entry name" value="Histidine kinase-like ATPase, C-terminal domain"/>
    <property type="match status" value="1"/>
</dbReference>
<evidence type="ECO:0000256" key="6">
    <source>
        <dbReference type="ARBA" id="ARBA00022777"/>
    </source>
</evidence>
<keyword evidence="6" id="KW-0418">Kinase</keyword>
<dbReference type="Gene3D" id="1.10.287.130">
    <property type="match status" value="1"/>
</dbReference>
<dbReference type="InterPro" id="IPR001789">
    <property type="entry name" value="Sig_transdc_resp-reg_receiver"/>
</dbReference>
<dbReference type="Pfam" id="PF00512">
    <property type="entry name" value="HisKA"/>
    <property type="match status" value="1"/>
</dbReference>
<dbReference type="SUPFAM" id="SSF47384">
    <property type="entry name" value="Homodimeric domain of signal transducing histidine kinase"/>
    <property type="match status" value="1"/>
</dbReference>
<dbReference type="RefSeq" id="WP_155317714.1">
    <property type="nucleotide sequence ID" value="NZ_AP021874.1"/>
</dbReference>
<comment type="catalytic activity">
    <reaction evidence="1">
        <text>ATP + protein L-histidine = ADP + protein N-phospho-L-histidine.</text>
        <dbReference type="EC" id="2.7.13.3"/>
    </reaction>
</comment>
<dbReference type="SUPFAM" id="SSF55874">
    <property type="entry name" value="ATPase domain of HSP90 chaperone/DNA topoisomerase II/histidine kinase"/>
    <property type="match status" value="1"/>
</dbReference>
<evidence type="ECO:0000256" key="4">
    <source>
        <dbReference type="ARBA" id="ARBA00022679"/>
    </source>
</evidence>
<sequence length="538" mass="60709">MQDINKRHKNKYKDTITSLVVSKDTNLNVLIVDDEPDILNTLNTILTLEGYNTDCASCGEEAIELFNENKFGLVITDMRMPGIDGLEVTKQVKRLDRDVEVIILTGFASVENVINALKEYCAFGYLTKPLENIHELLYTIQQAFERRRLRIENRAFIQDLKKTNAQLNSKNEKIEAEIEIRKRYEIEIKKKTLLLHSLIDGFAEPMLLLGNDLIVKMLNKAAADFYEMQLQDAIGKPFKSLMLSGYYPLDNDEIRSIISNGNAVSIEKNHPSNKSSVNQIDVYPIKDNKTVTALVIRISDISKKKRDQEMINRIQRLSSLGQLSSGFAHEIRNPLAGLNLFLDVLSDRNKFNPTDEQLEIYRDMSHNVKRIAKIVKKLIKYGEKSISSKIALDLNSLVEDTINGRLAELGKVKINCSLARNLPPIFGDRKEIRQVIDNLLCNANESVKNGGRIDFKTFKGSSTFKHGREAVFIQLVDNGHGIQSKHLSHIFDPFFSTKHSQLGLGLAISNQIIRQHGGTISVSSDPGEGSSFIIELPL</sequence>
<dbReference type="InterPro" id="IPR004358">
    <property type="entry name" value="Sig_transdc_His_kin-like_C"/>
</dbReference>
<evidence type="ECO:0000256" key="5">
    <source>
        <dbReference type="ARBA" id="ARBA00022741"/>
    </source>
</evidence>
<dbReference type="PRINTS" id="PR00344">
    <property type="entry name" value="BCTRLSENSOR"/>
</dbReference>
<dbReference type="EMBL" id="AP021874">
    <property type="protein sequence ID" value="BBO69699.1"/>
    <property type="molecule type" value="Genomic_DNA"/>
</dbReference>
<evidence type="ECO:0000313" key="14">
    <source>
        <dbReference type="Proteomes" id="UP000427906"/>
    </source>
</evidence>
<name>A0A5K7YPA5_9BACT</name>
<reference evidence="13 14" key="1">
    <citation type="submission" date="2019-11" db="EMBL/GenBank/DDBJ databases">
        <title>Comparative genomics of hydrocarbon-degrading Desulfosarcina strains.</title>
        <authorList>
            <person name="Watanabe M."/>
            <person name="Kojima H."/>
            <person name="Fukui M."/>
        </authorList>
    </citation>
    <scope>NUCLEOTIDE SEQUENCE [LARGE SCALE GENOMIC DNA]</scope>
    <source>
        <strain evidence="13 14">PL12</strain>
    </source>
</reference>
<dbReference type="InterPro" id="IPR035965">
    <property type="entry name" value="PAS-like_dom_sf"/>
</dbReference>
<feature type="modified residue" description="4-aspartylphosphate" evidence="9">
    <location>
        <position position="77"/>
    </location>
</feature>
<dbReference type="AlphaFoldDB" id="A0A5K7YPA5"/>
<keyword evidence="7" id="KW-0067">ATP-binding</keyword>
<dbReference type="OrthoDB" id="9769169at2"/>
<organism evidence="13 14">
    <name type="scientific">Desulfosarcina alkanivorans</name>
    <dbReference type="NCBI Taxonomy" id="571177"/>
    <lineage>
        <taxon>Bacteria</taxon>
        <taxon>Pseudomonadati</taxon>
        <taxon>Thermodesulfobacteriota</taxon>
        <taxon>Desulfobacteria</taxon>
        <taxon>Desulfobacterales</taxon>
        <taxon>Desulfosarcinaceae</taxon>
        <taxon>Desulfosarcina</taxon>
    </lineage>
</organism>
<dbReference type="InterPro" id="IPR005467">
    <property type="entry name" value="His_kinase_dom"/>
</dbReference>
<keyword evidence="8" id="KW-0902">Two-component regulatory system</keyword>
<dbReference type="PROSITE" id="PS50109">
    <property type="entry name" value="HIS_KIN"/>
    <property type="match status" value="1"/>
</dbReference>
<dbReference type="SMART" id="SM00387">
    <property type="entry name" value="HATPase_c"/>
    <property type="match status" value="1"/>
</dbReference>
<dbReference type="SMART" id="SM00388">
    <property type="entry name" value="HisKA"/>
    <property type="match status" value="1"/>
</dbReference>
<keyword evidence="3 9" id="KW-0597">Phosphoprotein</keyword>
<evidence type="ECO:0000259" key="12">
    <source>
        <dbReference type="PROSITE" id="PS50110"/>
    </source>
</evidence>
<dbReference type="GO" id="GO:0000155">
    <property type="term" value="F:phosphorelay sensor kinase activity"/>
    <property type="evidence" value="ECO:0007669"/>
    <property type="project" value="InterPro"/>
</dbReference>
<feature type="domain" description="Histidine kinase" evidence="11">
    <location>
        <begin position="326"/>
        <end position="538"/>
    </location>
</feature>
<dbReference type="CDD" id="cd00082">
    <property type="entry name" value="HisKA"/>
    <property type="match status" value="1"/>
</dbReference>
<dbReference type="Proteomes" id="UP000427906">
    <property type="component" value="Chromosome"/>
</dbReference>
<keyword evidence="5" id="KW-0547">Nucleotide-binding</keyword>
<proteinExistence type="predicted"/>
<dbReference type="InterPro" id="IPR000014">
    <property type="entry name" value="PAS"/>
</dbReference>
<dbReference type="InterPro" id="IPR036097">
    <property type="entry name" value="HisK_dim/P_sf"/>
</dbReference>
<feature type="coiled-coil region" evidence="10">
    <location>
        <begin position="157"/>
        <end position="187"/>
    </location>
</feature>
<dbReference type="GO" id="GO:0005524">
    <property type="term" value="F:ATP binding"/>
    <property type="evidence" value="ECO:0007669"/>
    <property type="project" value="UniProtKB-KW"/>
</dbReference>
<keyword evidence="4" id="KW-0808">Transferase</keyword>
<keyword evidence="14" id="KW-1185">Reference proteome</keyword>